<dbReference type="RefSeq" id="WP_115494476.1">
    <property type="nucleotide sequence ID" value="NZ_QRBE01000002.1"/>
</dbReference>
<dbReference type="EMBL" id="QRBE01000002">
    <property type="protein sequence ID" value="RDS83764.1"/>
    <property type="molecule type" value="Genomic_DNA"/>
</dbReference>
<protein>
    <submittedName>
        <fullName evidence="2">Uncharacterized protein</fullName>
    </submittedName>
</protein>
<gene>
    <name evidence="2" type="ORF">DWU98_05465</name>
</gene>
<dbReference type="Proteomes" id="UP000254258">
    <property type="component" value="Unassembled WGS sequence"/>
</dbReference>
<sequence length="83" mass="9153">MGDQVVVQHLTTYENVPKPAYQVDVYAIERWSKGQSVHQDFLAVHRLTCDAPVTKSNRDVWPNPTHPGCSNLPPPTSAGSVNV</sequence>
<organism evidence="2 3">
    <name type="scientific">Dyella monticola</name>
    <dbReference type="NCBI Taxonomy" id="1927958"/>
    <lineage>
        <taxon>Bacteria</taxon>
        <taxon>Pseudomonadati</taxon>
        <taxon>Pseudomonadota</taxon>
        <taxon>Gammaproteobacteria</taxon>
        <taxon>Lysobacterales</taxon>
        <taxon>Rhodanobacteraceae</taxon>
        <taxon>Dyella</taxon>
    </lineage>
</organism>
<evidence type="ECO:0000313" key="2">
    <source>
        <dbReference type="EMBL" id="RDS83764.1"/>
    </source>
</evidence>
<comment type="caution">
    <text evidence="2">The sequence shown here is derived from an EMBL/GenBank/DDBJ whole genome shotgun (WGS) entry which is preliminary data.</text>
</comment>
<keyword evidence="3" id="KW-1185">Reference proteome</keyword>
<evidence type="ECO:0000256" key="1">
    <source>
        <dbReference type="SAM" id="MobiDB-lite"/>
    </source>
</evidence>
<dbReference type="AlphaFoldDB" id="A0A370X5R4"/>
<accession>A0A370X5R4</accession>
<feature type="region of interest" description="Disordered" evidence="1">
    <location>
        <begin position="55"/>
        <end position="83"/>
    </location>
</feature>
<name>A0A370X5R4_9GAMM</name>
<proteinExistence type="predicted"/>
<evidence type="ECO:0000313" key="3">
    <source>
        <dbReference type="Proteomes" id="UP000254258"/>
    </source>
</evidence>
<reference evidence="2 3" key="1">
    <citation type="submission" date="2018-07" db="EMBL/GenBank/DDBJ databases">
        <title>Dyella monticola sp. nov. and Dyella psychrodurans sp. nov. isolated from monsoon evergreen broad-leaved forest soil of Dinghu Mountain, China.</title>
        <authorList>
            <person name="Gao Z."/>
            <person name="Qiu L."/>
        </authorList>
    </citation>
    <scope>NUCLEOTIDE SEQUENCE [LARGE SCALE GENOMIC DNA]</scope>
    <source>
        <strain evidence="2 3">4G-K06</strain>
    </source>
</reference>